<evidence type="ECO:0000313" key="2">
    <source>
        <dbReference type="Proteomes" id="UP001175226"/>
    </source>
</evidence>
<comment type="caution">
    <text evidence="1">The sequence shown here is derived from an EMBL/GenBank/DDBJ whole genome shotgun (WGS) entry which is preliminary data.</text>
</comment>
<protein>
    <recommendedName>
        <fullName evidence="3">Heterokaryon incompatibility domain-containing protein</fullName>
    </recommendedName>
</protein>
<sequence>MDLEETSSIEPQKRWWCQQGGLTVYGWWLKQTISVFGLFPPFRGFWPWYEGTKSPPMPFPYHPNLPEITLSALAETGQAESTIPVLEQRSYTDNQPVISSALADTRCADLGIDGVLEKLNATLGTSYTLGSKDLHLLGIVQMYSILEPYVARNDDFGTVYAHLRGLWYCYDVAAMKRALRAPGEWDREMRMEMLVDGRFTERHLRPRRMWDLYANRVVPCWLACEVVLWAISHAWVDGRDRVNVMTPINGYEWPVPMPKDTNLDLIRIEMLNFGARYAWLDVLCLRQEGGKREDLRLEEWKLDVPAIGHIYQNSDASVVCYFSGLGRPLNLTLDDFESDHCWFRRAWTLQEMSYGYHVGGKTGNDLMDKEVQKRLTQAVDILSEMQNRVSTKRLDKVAGLAYLLSDDRTFRIPIYDTELSEEDAWDVLVDTMLPKARAELFFYYPEPGNRNKRWRPSWQQVMTNKISAPSNLYGWLARVNVGEIEGPDVEWYLGYCIESGDVWGLDEAPKEGKPRVGRVIFKDGAGTFRILRIVARHAYPIPDGSYTLIGCEGGCHCDFWAVGQLRDDGKFEKWSVFHSAEDEVRLWELGLNGLEKYQQLRRSRGRYARNVDGRLCGCSDRQAVVADNQAQPNNASLSASHHHIFRRRLSSSLSSVTSTLPESLVLSTVEKRRYGSKISVALKATFLADANLYGHRQIAPKSVMWTVYNISINGIQAVTHFAVIPISKPKRYDARPYLRLACQRIQDLKLDERPVGHEDVSSKNGQQQCDWMKILLVYLVAGIEFFLPRSWPRFIVQVCVFYVVLSPLHQRKPTTLSRSSLIVTIQNKCKAT</sequence>
<organism evidence="1 2">
    <name type="scientific">Armillaria borealis</name>
    <dbReference type="NCBI Taxonomy" id="47425"/>
    <lineage>
        <taxon>Eukaryota</taxon>
        <taxon>Fungi</taxon>
        <taxon>Dikarya</taxon>
        <taxon>Basidiomycota</taxon>
        <taxon>Agaricomycotina</taxon>
        <taxon>Agaricomycetes</taxon>
        <taxon>Agaricomycetidae</taxon>
        <taxon>Agaricales</taxon>
        <taxon>Marasmiineae</taxon>
        <taxon>Physalacriaceae</taxon>
        <taxon>Armillaria</taxon>
    </lineage>
</organism>
<evidence type="ECO:0008006" key="3">
    <source>
        <dbReference type="Google" id="ProtNLM"/>
    </source>
</evidence>
<evidence type="ECO:0000313" key="1">
    <source>
        <dbReference type="EMBL" id="KAK0447592.1"/>
    </source>
</evidence>
<keyword evidence="2" id="KW-1185">Reference proteome</keyword>
<gene>
    <name evidence="1" type="ORF">EV421DRAFT_2017233</name>
</gene>
<dbReference type="Proteomes" id="UP001175226">
    <property type="component" value="Unassembled WGS sequence"/>
</dbReference>
<accession>A0AA39JRJ0</accession>
<name>A0AA39JRJ0_9AGAR</name>
<dbReference type="AlphaFoldDB" id="A0AA39JRJ0"/>
<reference evidence="1" key="1">
    <citation type="submission" date="2023-06" db="EMBL/GenBank/DDBJ databases">
        <authorList>
            <consortium name="Lawrence Berkeley National Laboratory"/>
            <person name="Ahrendt S."/>
            <person name="Sahu N."/>
            <person name="Indic B."/>
            <person name="Wong-Bajracharya J."/>
            <person name="Merenyi Z."/>
            <person name="Ke H.-M."/>
            <person name="Monk M."/>
            <person name="Kocsube S."/>
            <person name="Drula E."/>
            <person name="Lipzen A."/>
            <person name="Balint B."/>
            <person name="Henrissat B."/>
            <person name="Andreopoulos B."/>
            <person name="Martin F.M."/>
            <person name="Harder C.B."/>
            <person name="Rigling D."/>
            <person name="Ford K.L."/>
            <person name="Foster G.D."/>
            <person name="Pangilinan J."/>
            <person name="Papanicolaou A."/>
            <person name="Barry K."/>
            <person name="LaButti K."/>
            <person name="Viragh M."/>
            <person name="Koriabine M."/>
            <person name="Yan M."/>
            <person name="Riley R."/>
            <person name="Champramary S."/>
            <person name="Plett K.L."/>
            <person name="Tsai I.J."/>
            <person name="Slot J."/>
            <person name="Sipos G."/>
            <person name="Plett J."/>
            <person name="Nagy L.G."/>
            <person name="Grigoriev I.V."/>
        </authorList>
    </citation>
    <scope>NUCLEOTIDE SEQUENCE</scope>
    <source>
        <strain evidence="1">FPL87.14</strain>
    </source>
</reference>
<proteinExistence type="predicted"/>
<dbReference type="EMBL" id="JAUEPT010000011">
    <property type="protein sequence ID" value="KAK0447592.1"/>
    <property type="molecule type" value="Genomic_DNA"/>
</dbReference>